<evidence type="ECO:0000259" key="1">
    <source>
        <dbReference type="Pfam" id="PF03374"/>
    </source>
</evidence>
<dbReference type="InterPro" id="IPR005039">
    <property type="entry name" value="Ant_C"/>
</dbReference>
<evidence type="ECO:0000313" key="2">
    <source>
        <dbReference type="EMBL" id="XCG71988.1"/>
    </source>
</evidence>
<dbReference type="EMBL" id="CP159258">
    <property type="protein sequence ID" value="XCG71988.1"/>
    <property type="molecule type" value="Genomic_DNA"/>
</dbReference>
<organism evidence="2">
    <name type="scientific">Pseudomonas sp. MYb327</name>
    <dbReference type="NCBI Taxonomy" id="2745230"/>
    <lineage>
        <taxon>Bacteria</taxon>
        <taxon>Pseudomonadati</taxon>
        <taxon>Pseudomonadota</taxon>
        <taxon>Gammaproteobacteria</taxon>
        <taxon>Pseudomonadales</taxon>
        <taxon>Pseudomonadaceae</taxon>
        <taxon>Pseudomonas</taxon>
    </lineage>
</organism>
<dbReference type="GO" id="GO:0003677">
    <property type="term" value="F:DNA binding"/>
    <property type="evidence" value="ECO:0007669"/>
    <property type="project" value="InterPro"/>
</dbReference>
<gene>
    <name evidence="2" type="ORF">ABVN21_14550</name>
</gene>
<reference evidence="2" key="1">
    <citation type="submission" date="2024-06" db="EMBL/GenBank/DDBJ databases">
        <title>The Caenorhabditis elegans bacterial microbiome influences microsporidia infection through nutrient limitation and inhibiting parasite invasion.</title>
        <authorList>
            <person name="Tamim El Jarkass H."/>
            <person name="Castelblanco S."/>
            <person name="Kaur M."/>
            <person name="Wan Y.C."/>
            <person name="Ellis A.E."/>
            <person name="Sheldon R.D."/>
            <person name="Lien E.C."/>
            <person name="Burton N.O."/>
            <person name="Wright G.D."/>
            <person name="Reinke A.W."/>
        </authorList>
    </citation>
    <scope>NUCLEOTIDE SEQUENCE</scope>
    <source>
        <strain evidence="2">MYb327</strain>
    </source>
</reference>
<proteinExistence type="predicted"/>
<name>A0AAU8DW91_9PSED</name>
<feature type="domain" description="Antirepressor protein C-terminal" evidence="1">
    <location>
        <begin position="44"/>
        <end position="144"/>
    </location>
</feature>
<protein>
    <submittedName>
        <fullName evidence="2">Phage antirepressor KilAC domain-containing protein</fullName>
    </submittedName>
</protein>
<dbReference type="Pfam" id="PF03374">
    <property type="entry name" value="ANT"/>
    <property type="match status" value="1"/>
</dbReference>
<dbReference type="RefSeq" id="WP_339553160.1">
    <property type="nucleotide sequence ID" value="NZ_CP159258.1"/>
</dbReference>
<accession>A0AAU8DW91</accession>
<sequence length="155" mass="17375">MSNIVNPSIHENAAQDLLNNSLKYLQALAGQTQALVEDNTRLAHKIEEDAPKVEFYDAVKSAVNCQTMEQVAKKYGVGTHTLFKLLRECKVLRDALDYPPYQQYIDSGHFKAEGRVYQVAGKGRQYNRTMVTGKGEIYIGTLLRRAGLLPENEAT</sequence>
<dbReference type="AlphaFoldDB" id="A0AAU8DW91"/>